<sequence>MKKRRAQLADWEAAIPLYQQKYASELLPLVVNLMDMQVKFLHSLDRACDHKEMKKSERAMIASFIVDLAGELLSSRDDAELKAVYNKHSNSDYDKQEAANIQGMKSMMEDVLGVDLGDDMDMSSPEDLFKRAQAQMEEEWAQDKAEREAWEALKPKRKKYGQATRQGSAAAGRRATGQPVHPRGLPEAGQRPAPRSRTRHTGAQT</sequence>
<reference evidence="2" key="1">
    <citation type="submission" date="2013-08" db="EMBL/GenBank/DDBJ databases">
        <authorList>
            <person name="Mendez C."/>
            <person name="Richter M."/>
            <person name="Ferrer M."/>
            <person name="Sanchez J."/>
        </authorList>
    </citation>
    <scope>NUCLEOTIDE SEQUENCE</scope>
</reference>
<evidence type="ECO:0000256" key="1">
    <source>
        <dbReference type="SAM" id="MobiDB-lite"/>
    </source>
</evidence>
<feature type="compositionally biased region" description="Basic and acidic residues" evidence="1">
    <location>
        <begin position="141"/>
        <end position="154"/>
    </location>
</feature>
<comment type="caution">
    <text evidence="2">The sequence shown here is derived from an EMBL/GenBank/DDBJ whole genome shotgun (WGS) entry which is preliminary data.</text>
</comment>
<name>T1D6J9_9ZZZZ</name>
<protein>
    <submittedName>
        <fullName evidence="2">DnaJ domain-containing protein</fullName>
    </submittedName>
</protein>
<proteinExistence type="predicted"/>
<gene>
    <name evidence="2" type="ORF">B1A_02606</name>
</gene>
<accession>T1D6J9</accession>
<reference evidence="2" key="2">
    <citation type="journal article" date="2014" name="ISME J.">
        <title>Microbial stratification in low pH oxic and suboxic macroscopic growths along an acid mine drainage.</title>
        <authorList>
            <person name="Mendez-Garcia C."/>
            <person name="Mesa V."/>
            <person name="Sprenger R.R."/>
            <person name="Richter M."/>
            <person name="Diez M.S."/>
            <person name="Solano J."/>
            <person name="Bargiela R."/>
            <person name="Golyshina O.V."/>
            <person name="Manteca A."/>
            <person name="Ramos J.L."/>
            <person name="Gallego J.R."/>
            <person name="Llorente I."/>
            <person name="Martins Dos Santos V.A."/>
            <person name="Jensen O.N."/>
            <person name="Pelaez A.I."/>
            <person name="Sanchez J."/>
            <person name="Ferrer M."/>
        </authorList>
    </citation>
    <scope>NUCLEOTIDE SEQUENCE</scope>
</reference>
<evidence type="ECO:0000313" key="2">
    <source>
        <dbReference type="EMBL" id="EQD77910.1"/>
    </source>
</evidence>
<dbReference type="EMBL" id="AUZX01001933">
    <property type="protein sequence ID" value="EQD77910.1"/>
    <property type="molecule type" value="Genomic_DNA"/>
</dbReference>
<feature type="region of interest" description="Disordered" evidence="1">
    <location>
        <begin position="139"/>
        <end position="205"/>
    </location>
</feature>
<organism evidence="2">
    <name type="scientific">mine drainage metagenome</name>
    <dbReference type="NCBI Taxonomy" id="410659"/>
    <lineage>
        <taxon>unclassified sequences</taxon>
        <taxon>metagenomes</taxon>
        <taxon>ecological metagenomes</taxon>
    </lineage>
</organism>
<feature type="compositionally biased region" description="Basic residues" evidence="1">
    <location>
        <begin position="194"/>
        <end position="205"/>
    </location>
</feature>
<dbReference type="AlphaFoldDB" id="T1D6J9"/>